<keyword evidence="2" id="KW-0444">Lipid biosynthesis</keyword>
<dbReference type="PANTHER" id="PTHR14269">
    <property type="entry name" value="CDP-DIACYLGLYCEROL--GLYCEROL-3-PHOSPHATE 3-PHOSPHATIDYLTRANSFERASE-RELATED"/>
    <property type="match status" value="1"/>
</dbReference>
<keyword evidence="3 10" id="KW-0808">Transferase</keyword>
<evidence type="ECO:0000256" key="5">
    <source>
        <dbReference type="ARBA" id="ARBA00022989"/>
    </source>
</evidence>
<comment type="similarity">
    <text evidence="10">Belongs to the CDP-alcohol phosphatidyltransferase class-I family.</text>
</comment>
<dbReference type="GO" id="GO:0032049">
    <property type="term" value="P:cardiolipin biosynthetic process"/>
    <property type="evidence" value="ECO:0007669"/>
    <property type="project" value="TreeGrafter"/>
</dbReference>
<keyword evidence="4" id="KW-0812">Transmembrane</keyword>
<organism evidence="12 13">
    <name type="scientific">Sporisorium reilianum f. sp. reilianum</name>
    <dbReference type="NCBI Taxonomy" id="72559"/>
    <lineage>
        <taxon>Eukaryota</taxon>
        <taxon>Fungi</taxon>
        <taxon>Dikarya</taxon>
        <taxon>Basidiomycota</taxon>
        <taxon>Ustilaginomycotina</taxon>
        <taxon>Ustilaginomycetes</taxon>
        <taxon>Ustilaginales</taxon>
        <taxon>Ustilaginaceae</taxon>
        <taxon>Sporisorium</taxon>
    </lineage>
</organism>
<keyword evidence="8" id="KW-0594">Phospholipid biosynthesis</keyword>
<dbReference type="InterPro" id="IPR048254">
    <property type="entry name" value="CDP_ALCOHOL_P_TRANSF_CS"/>
</dbReference>
<feature type="compositionally biased region" description="Low complexity" evidence="11">
    <location>
        <begin position="104"/>
        <end position="116"/>
    </location>
</feature>
<evidence type="ECO:0000256" key="10">
    <source>
        <dbReference type="RuleBase" id="RU003750"/>
    </source>
</evidence>
<gene>
    <name evidence="12" type="ORF">SRS1_13128</name>
</gene>
<dbReference type="Pfam" id="PF01066">
    <property type="entry name" value="CDP-OH_P_transf"/>
    <property type="match status" value="1"/>
</dbReference>
<evidence type="ECO:0000256" key="1">
    <source>
        <dbReference type="ARBA" id="ARBA00004141"/>
    </source>
</evidence>
<proteinExistence type="inferred from homology"/>
<keyword evidence="5" id="KW-1133">Transmembrane helix</keyword>
<evidence type="ECO:0000256" key="3">
    <source>
        <dbReference type="ARBA" id="ARBA00022679"/>
    </source>
</evidence>
<dbReference type="AlphaFoldDB" id="A0A2N8UBU5"/>
<evidence type="ECO:0000256" key="4">
    <source>
        <dbReference type="ARBA" id="ARBA00022692"/>
    </source>
</evidence>
<evidence type="ECO:0000256" key="7">
    <source>
        <dbReference type="ARBA" id="ARBA00023136"/>
    </source>
</evidence>
<evidence type="ECO:0000256" key="2">
    <source>
        <dbReference type="ARBA" id="ARBA00022516"/>
    </source>
</evidence>
<dbReference type="GO" id="GO:0043337">
    <property type="term" value="F:cardiolipin synthase (CMP-forming)"/>
    <property type="evidence" value="ECO:0007669"/>
    <property type="project" value="TreeGrafter"/>
</dbReference>
<keyword evidence="6" id="KW-0443">Lipid metabolism</keyword>
<dbReference type="GO" id="GO:0005739">
    <property type="term" value="C:mitochondrion"/>
    <property type="evidence" value="ECO:0007669"/>
    <property type="project" value="TreeGrafter"/>
</dbReference>
<sequence>MALNVGMMWCAASASRAATASSATSASLLTSACFRSPLLSTSSFSNVGLRTGLQRAAASQETMVASSRKIWTASRSMPTLTRHSHPWTRDSLFVSTRTFSSSSLLSNTPASSSSSPSPQPPKQPLSEDILTLPNLLTISRLLATPYIGYLVVTHQFVPACTLLFLASVTDLLDGWLARRTGKYTVFGSIADPAADKALVTTMVISLALSGMLPWPLAAVILGRDVALVISAFVIRYRTLEAPKTLARYFNPSLPSATVTPTQISKYNTFLQLLLLGVLTLYPILFPGQPSPGLVPGRPQTSVQAEAQAKQPLLSQHVKNVIDTAVTGLMWITAATTVWSGIGYLGGAGARKVLAANAAQKMRNSLKKSTSPKA</sequence>
<accession>A0A2N8UBU5</accession>
<name>A0A2N8UBU5_9BASI</name>
<protein>
    <submittedName>
        <fullName evidence="12">Related to CRD1-cardiolipin synthase</fullName>
    </submittedName>
</protein>
<dbReference type="Proteomes" id="UP000239563">
    <property type="component" value="Chromosome IV"/>
</dbReference>
<evidence type="ECO:0000313" key="12">
    <source>
        <dbReference type="EMBL" id="SJX62281.1"/>
    </source>
</evidence>
<feature type="region of interest" description="Disordered" evidence="11">
    <location>
        <begin position="104"/>
        <end position="124"/>
    </location>
</feature>
<evidence type="ECO:0000256" key="11">
    <source>
        <dbReference type="SAM" id="MobiDB-lite"/>
    </source>
</evidence>
<evidence type="ECO:0000256" key="8">
    <source>
        <dbReference type="ARBA" id="ARBA00023209"/>
    </source>
</evidence>
<reference evidence="12 13" key="1">
    <citation type="submission" date="2017-02" db="EMBL/GenBank/DDBJ databases">
        <authorList>
            <person name="Peterson S.W."/>
        </authorList>
    </citation>
    <scope>NUCLEOTIDE SEQUENCE [LARGE SCALE GENOMIC DNA]</scope>
    <source>
        <strain evidence="12 13">SRS1_H2-8</strain>
    </source>
</reference>
<dbReference type="Gene3D" id="1.20.120.1760">
    <property type="match status" value="1"/>
</dbReference>
<dbReference type="PROSITE" id="PS00379">
    <property type="entry name" value="CDP_ALCOHOL_P_TRANSF"/>
    <property type="match status" value="1"/>
</dbReference>
<keyword evidence="9" id="KW-1208">Phospholipid metabolism</keyword>
<evidence type="ECO:0000256" key="6">
    <source>
        <dbReference type="ARBA" id="ARBA00023098"/>
    </source>
</evidence>
<evidence type="ECO:0000313" key="13">
    <source>
        <dbReference type="Proteomes" id="UP000239563"/>
    </source>
</evidence>
<dbReference type="InterPro" id="IPR050324">
    <property type="entry name" value="CDP-alcohol_PTase-I"/>
</dbReference>
<dbReference type="InterPro" id="IPR043130">
    <property type="entry name" value="CDP-OH_PTrfase_TM_dom"/>
</dbReference>
<comment type="subcellular location">
    <subcellularLocation>
        <location evidence="1">Membrane</location>
        <topology evidence="1">Multi-pass membrane protein</topology>
    </subcellularLocation>
</comment>
<evidence type="ECO:0000256" key="9">
    <source>
        <dbReference type="ARBA" id="ARBA00023264"/>
    </source>
</evidence>
<dbReference type="GO" id="GO:0016020">
    <property type="term" value="C:membrane"/>
    <property type="evidence" value="ECO:0007669"/>
    <property type="project" value="UniProtKB-SubCell"/>
</dbReference>
<dbReference type="InterPro" id="IPR000462">
    <property type="entry name" value="CDP-OH_P_trans"/>
</dbReference>
<dbReference type="EMBL" id="LT795057">
    <property type="protein sequence ID" value="SJX62281.1"/>
    <property type="molecule type" value="Genomic_DNA"/>
</dbReference>
<dbReference type="PANTHER" id="PTHR14269:SF60">
    <property type="entry name" value="CARDIOLIPIN SYNTHASE (CMP-FORMING)"/>
    <property type="match status" value="1"/>
</dbReference>
<keyword evidence="7" id="KW-0472">Membrane</keyword>